<dbReference type="EMBL" id="JASCIS010000059">
    <property type="protein sequence ID" value="MDI3423667.1"/>
    <property type="molecule type" value="Genomic_DNA"/>
</dbReference>
<dbReference type="SUPFAM" id="SSF46689">
    <property type="entry name" value="Homeodomain-like"/>
    <property type="match status" value="1"/>
</dbReference>
<gene>
    <name evidence="5" type="ORF">QIT00_34860</name>
</gene>
<dbReference type="PANTHER" id="PTHR30055">
    <property type="entry name" value="HTH-TYPE TRANSCRIPTIONAL REGULATOR RUTR"/>
    <property type="match status" value="1"/>
</dbReference>
<dbReference type="PROSITE" id="PS50977">
    <property type="entry name" value="HTH_TETR_2"/>
    <property type="match status" value="1"/>
</dbReference>
<organism evidence="5 6">
    <name type="scientific">Streptomyces luteolus</name>
    <dbReference type="NCBI Taxonomy" id="3043615"/>
    <lineage>
        <taxon>Bacteria</taxon>
        <taxon>Bacillati</taxon>
        <taxon>Actinomycetota</taxon>
        <taxon>Actinomycetes</taxon>
        <taxon>Kitasatosporales</taxon>
        <taxon>Streptomycetaceae</taxon>
        <taxon>Streptomyces</taxon>
    </lineage>
</organism>
<feature type="region of interest" description="Disordered" evidence="3">
    <location>
        <begin position="1"/>
        <end position="50"/>
    </location>
</feature>
<dbReference type="Gene3D" id="1.10.357.10">
    <property type="entry name" value="Tetracycline Repressor, domain 2"/>
    <property type="match status" value="1"/>
</dbReference>
<feature type="compositionally biased region" description="Low complexity" evidence="3">
    <location>
        <begin position="28"/>
        <end position="39"/>
    </location>
</feature>
<feature type="DNA-binding region" description="H-T-H motif" evidence="2">
    <location>
        <begin position="74"/>
        <end position="93"/>
    </location>
</feature>
<evidence type="ECO:0000256" key="3">
    <source>
        <dbReference type="SAM" id="MobiDB-lite"/>
    </source>
</evidence>
<reference evidence="5 6" key="1">
    <citation type="submission" date="2023-05" db="EMBL/GenBank/DDBJ databases">
        <title>Draft genome sequence of Streptomyces sp. B-S-A12 isolated from a cave soil in Thailand.</title>
        <authorList>
            <person name="Chamroensaksri N."/>
            <person name="Muangham S."/>
        </authorList>
    </citation>
    <scope>NUCLEOTIDE SEQUENCE [LARGE SCALE GENOMIC DNA]</scope>
    <source>
        <strain evidence="5 6">B-S-A12</strain>
    </source>
</reference>
<evidence type="ECO:0000313" key="6">
    <source>
        <dbReference type="Proteomes" id="UP001237105"/>
    </source>
</evidence>
<feature type="compositionally biased region" description="Basic and acidic residues" evidence="3">
    <location>
        <begin position="8"/>
        <end position="27"/>
    </location>
</feature>
<dbReference type="PANTHER" id="PTHR30055:SF209">
    <property type="entry name" value="POSSIBLE TRANSCRIPTIONAL REGULATORY PROTEIN (PROBABLY TETR-FAMILY)"/>
    <property type="match status" value="1"/>
</dbReference>
<evidence type="ECO:0000256" key="1">
    <source>
        <dbReference type="ARBA" id="ARBA00023125"/>
    </source>
</evidence>
<evidence type="ECO:0000259" key="4">
    <source>
        <dbReference type="PROSITE" id="PS50977"/>
    </source>
</evidence>
<dbReference type="Pfam" id="PF00440">
    <property type="entry name" value="TetR_N"/>
    <property type="match status" value="1"/>
</dbReference>
<dbReference type="PRINTS" id="PR00455">
    <property type="entry name" value="HTHTETR"/>
</dbReference>
<accession>A0ABT6T705</accession>
<dbReference type="InterPro" id="IPR009057">
    <property type="entry name" value="Homeodomain-like_sf"/>
</dbReference>
<evidence type="ECO:0000313" key="5">
    <source>
        <dbReference type="EMBL" id="MDI3423667.1"/>
    </source>
</evidence>
<sequence>MSATPDQPHPDRPQPDPPHPDQPHPDQPHLAQPHLALPLVDQPPPERADAARNRRKILDAAARLVAERGADAVTMNAVAHASGIGVGTVYRRFGTVAQLLIALLNDREMRLQEAFLSGPPPLGPDAPPAKRLRAFLHALADHIDEQHAVSLAAEAADPGARFRGGPYATVHTHVAMLVGQARPEADAPVLAHLLLAPMAPSLLHHLRAERGYSALRIKAAIDQLLTLDLKFD</sequence>
<name>A0ABT6T705_9ACTN</name>
<keyword evidence="1 2" id="KW-0238">DNA-binding</keyword>
<feature type="domain" description="HTH tetR-type" evidence="4">
    <location>
        <begin position="51"/>
        <end position="111"/>
    </location>
</feature>
<evidence type="ECO:0000256" key="2">
    <source>
        <dbReference type="PROSITE-ProRule" id="PRU00335"/>
    </source>
</evidence>
<proteinExistence type="predicted"/>
<dbReference type="RefSeq" id="WP_282539500.1">
    <property type="nucleotide sequence ID" value="NZ_JASCIS010000059.1"/>
</dbReference>
<dbReference type="InterPro" id="IPR001647">
    <property type="entry name" value="HTH_TetR"/>
</dbReference>
<dbReference type="Proteomes" id="UP001237105">
    <property type="component" value="Unassembled WGS sequence"/>
</dbReference>
<protein>
    <submittedName>
        <fullName evidence="5">Helix-turn-helix domain-containing protein</fullName>
    </submittedName>
</protein>
<comment type="caution">
    <text evidence="5">The sequence shown here is derived from an EMBL/GenBank/DDBJ whole genome shotgun (WGS) entry which is preliminary data.</text>
</comment>
<dbReference type="InterPro" id="IPR050109">
    <property type="entry name" value="HTH-type_TetR-like_transc_reg"/>
</dbReference>
<keyword evidence="6" id="KW-1185">Reference proteome</keyword>